<evidence type="ECO:0000259" key="10">
    <source>
        <dbReference type="PROSITE" id="PS50897"/>
    </source>
</evidence>
<evidence type="ECO:0000256" key="9">
    <source>
        <dbReference type="PROSITE-ProRule" id="PRU01215"/>
    </source>
</evidence>
<evidence type="ECO:0000256" key="8">
    <source>
        <dbReference type="ARBA" id="ARBA00080744"/>
    </source>
</evidence>
<dbReference type="CDD" id="cd16652">
    <property type="entry name" value="dRING_Rmd5p-like"/>
    <property type="match status" value="1"/>
</dbReference>
<dbReference type="FunFam" id="3.30.40.10:FF:000143">
    <property type="entry name" value="Regulator of gluconeogenesis Rmd5"/>
    <property type="match status" value="1"/>
</dbReference>
<dbReference type="InterPro" id="IPR024964">
    <property type="entry name" value="CTLH/CRA"/>
</dbReference>
<dbReference type="InterPro" id="IPR027370">
    <property type="entry name" value="Znf-RING_euk"/>
</dbReference>
<sequence>MSRAQTLTEEIDKLSGDDSLEMISRGSDDFLGGLKRLKEKISNNEPYDIDSVEKDFKNWHDNSIMQEKKIHRSLRNYTSKTEKLFDFDLDSVCHYNKVSLVKGQTEELLDRAIVMDLLRNGQFSLATEVCTETKLPFVEELVSEFKELRNILTSIEEEFELGPAIKWAVKNSNSLREDGSDLEFLLHKIQFLKISMQFNSEPFEAYAYAKRTFPKFAKRHLNTISKLLGTLAFGEDIEIPDDFSIPDTKKMLCNKVVHDYCSLINLSARSPLFNTLLASYMALPAFKKYNRIANLSNKLNWTTQNELPFEINLPQSLQFHSIFICPVSKEETTDDNPPMVLPCRHLISQDSLQKLSKNGISSFKCPYCPRTCLCSQAKQAKFMNI</sequence>
<dbReference type="GO" id="GO:0005634">
    <property type="term" value="C:nucleus"/>
    <property type="evidence" value="ECO:0007669"/>
    <property type="project" value="TreeGrafter"/>
</dbReference>
<dbReference type="InterPro" id="IPR037683">
    <property type="entry name" value="Rmd5_dRing"/>
</dbReference>
<dbReference type="Pfam" id="PF13445">
    <property type="entry name" value="zf-RING_UBOX"/>
    <property type="match status" value="1"/>
</dbReference>
<evidence type="ECO:0000256" key="4">
    <source>
        <dbReference type="ARBA" id="ARBA00022771"/>
    </source>
</evidence>
<reference evidence="12" key="1">
    <citation type="submission" date="2020-10" db="EMBL/GenBank/DDBJ databases">
        <authorList>
            <person name="Roach M.J.R."/>
        </authorList>
    </citation>
    <scope>NUCLEOTIDE SEQUENCE</scope>
    <source>
        <strain evidence="12">CBS 1945</strain>
    </source>
</reference>
<proteinExistence type="inferred from homology"/>
<dbReference type="GO" id="GO:0061630">
    <property type="term" value="F:ubiquitin protein ligase activity"/>
    <property type="evidence" value="ECO:0007669"/>
    <property type="project" value="InterPro"/>
</dbReference>
<dbReference type="KEGG" id="bnn:FOA43_002147"/>
<dbReference type="InterPro" id="IPR006595">
    <property type="entry name" value="CTLH_C"/>
</dbReference>
<comment type="similarity">
    <text evidence="6">Belongs to the RMD5/GID2 family.</text>
</comment>
<evidence type="ECO:0000256" key="5">
    <source>
        <dbReference type="ARBA" id="ARBA00022833"/>
    </source>
</evidence>
<keyword evidence="5" id="KW-0862">Zinc</keyword>
<keyword evidence="13" id="KW-1185">Reference proteome</keyword>
<evidence type="ECO:0000256" key="3">
    <source>
        <dbReference type="ARBA" id="ARBA00022723"/>
    </source>
</evidence>
<keyword evidence="4 9" id="KW-0863">Zinc-finger</keyword>
<dbReference type="InterPro" id="IPR013083">
    <property type="entry name" value="Znf_RING/FYVE/PHD"/>
</dbReference>
<dbReference type="InterPro" id="IPR045098">
    <property type="entry name" value="Fyv10_fam"/>
</dbReference>
<dbReference type="GO" id="GO:0005737">
    <property type="term" value="C:cytoplasm"/>
    <property type="evidence" value="ECO:0007669"/>
    <property type="project" value="UniProtKB-SubCell"/>
</dbReference>
<dbReference type="GO" id="GO:0034657">
    <property type="term" value="C:GID complex"/>
    <property type="evidence" value="ECO:0007669"/>
    <property type="project" value="TreeGrafter"/>
</dbReference>
<dbReference type="PROSITE" id="PS51867">
    <property type="entry name" value="ZF_RING_GID"/>
    <property type="match status" value="1"/>
</dbReference>
<evidence type="ECO:0000256" key="2">
    <source>
        <dbReference type="ARBA" id="ARBA00022490"/>
    </source>
</evidence>
<dbReference type="EMBL" id="CP064813">
    <property type="protein sequence ID" value="QPG74811.1"/>
    <property type="molecule type" value="Genomic_DNA"/>
</dbReference>
<evidence type="ECO:0000313" key="13">
    <source>
        <dbReference type="Proteomes" id="UP000662931"/>
    </source>
</evidence>
<gene>
    <name evidence="12" type="ORF">FOA43_002147</name>
</gene>
<dbReference type="PANTHER" id="PTHR12170:SF3">
    <property type="entry name" value="GH10162P"/>
    <property type="match status" value="1"/>
</dbReference>
<evidence type="ECO:0000256" key="6">
    <source>
        <dbReference type="ARBA" id="ARBA00061136"/>
    </source>
</evidence>
<dbReference type="GO" id="GO:0008270">
    <property type="term" value="F:zinc ion binding"/>
    <property type="evidence" value="ECO:0007669"/>
    <property type="project" value="UniProtKB-KW"/>
</dbReference>
<dbReference type="SUPFAM" id="SSF57850">
    <property type="entry name" value="RING/U-box"/>
    <property type="match status" value="1"/>
</dbReference>
<keyword evidence="2" id="KW-0963">Cytoplasm</keyword>
<dbReference type="AlphaFoldDB" id="A0A875RZ53"/>
<dbReference type="GeneID" id="62195548"/>
<keyword evidence="3" id="KW-0479">Metal-binding</keyword>
<dbReference type="Proteomes" id="UP000662931">
    <property type="component" value="Chromosome 2"/>
</dbReference>
<name>A0A875RZ53_EENNA</name>
<dbReference type="Gene3D" id="3.30.40.10">
    <property type="entry name" value="Zinc/RING finger domain, C3HC4 (zinc finger)"/>
    <property type="match status" value="1"/>
</dbReference>
<dbReference type="PANTHER" id="PTHR12170">
    <property type="entry name" value="MACROPHAGE ERYTHROBLAST ATTACHER-RELATED"/>
    <property type="match status" value="1"/>
</dbReference>
<feature type="zinc finger region" description="RING-Gid-type" evidence="9">
    <location>
        <begin position="325"/>
        <end position="368"/>
    </location>
</feature>
<dbReference type="PROSITE" id="PS50897">
    <property type="entry name" value="CTLH"/>
    <property type="match status" value="1"/>
</dbReference>
<evidence type="ECO:0000259" key="11">
    <source>
        <dbReference type="PROSITE" id="PS51867"/>
    </source>
</evidence>
<dbReference type="OrthoDB" id="1933281at2759"/>
<evidence type="ECO:0000313" key="12">
    <source>
        <dbReference type="EMBL" id="QPG74811.1"/>
    </source>
</evidence>
<feature type="domain" description="RING-Gid-type" evidence="11">
    <location>
        <begin position="325"/>
        <end position="368"/>
    </location>
</feature>
<dbReference type="GO" id="GO:0043161">
    <property type="term" value="P:proteasome-mediated ubiquitin-dependent protein catabolic process"/>
    <property type="evidence" value="ECO:0007669"/>
    <property type="project" value="InterPro"/>
</dbReference>
<evidence type="ECO:0000256" key="7">
    <source>
        <dbReference type="ARBA" id="ARBA00075398"/>
    </source>
</evidence>
<comment type="subcellular location">
    <subcellularLocation>
        <location evidence="1">Cytoplasm</location>
    </subcellularLocation>
</comment>
<dbReference type="Pfam" id="PF10607">
    <property type="entry name" value="CTLH"/>
    <property type="match status" value="1"/>
</dbReference>
<feature type="domain" description="CTLH" evidence="10">
    <location>
        <begin position="160"/>
        <end position="202"/>
    </location>
</feature>
<accession>A0A875RZ53</accession>
<dbReference type="RefSeq" id="XP_038778376.1">
    <property type="nucleotide sequence ID" value="XM_038922448.1"/>
</dbReference>
<dbReference type="InterPro" id="IPR044063">
    <property type="entry name" value="ZF_RING_GID"/>
</dbReference>
<organism evidence="12 13">
    <name type="scientific">Eeniella nana</name>
    <name type="common">Yeast</name>
    <name type="synonym">Brettanomyces nanus</name>
    <dbReference type="NCBI Taxonomy" id="13502"/>
    <lineage>
        <taxon>Eukaryota</taxon>
        <taxon>Fungi</taxon>
        <taxon>Dikarya</taxon>
        <taxon>Ascomycota</taxon>
        <taxon>Saccharomycotina</taxon>
        <taxon>Pichiomycetes</taxon>
        <taxon>Pichiales</taxon>
        <taxon>Pichiaceae</taxon>
        <taxon>Brettanomyces</taxon>
    </lineage>
</organism>
<evidence type="ECO:0000256" key="1">
    <source>
        <dbReference type="ARBA" id="ARBA00004496"/>
    </source>
</evidence>
<protein>
    <recommendedName>
        <fullName evidence="8">GID complex catalytic subunit 2</fullName>
    </recommendedName>
    <alternativeName>
        <fullName evidence="7">Glucose-induced degradation protein 2</fullName>
    </alternativeName>
</protein>